<comment type="caution">
    <text evidence="1">The sequence shown here is derived from an EMBL/GenBank/DDBJ whole genome shotgun (WGS) entry which is preliminary data.</text>
</comment>
<dbReference type="EMBL" id="BJXA01000080">
    <property type="protein sequence ID" value="GEM42913.1"/>
    <property type="molecule type" value="Genomic_DNA"/>
</dbReference>
<evidence type="ECO:0000313" key="1">
    <source>
        <dbReference type="EMBL" id="GEM42913.1"/>
    </source>
</evidence>
<accession>A0A511MQP5</accession>
<evidence type="ECO:0000313" key="2">
    <source>
        <dbReference type="Proteomes" id="UP000321424"/>
    </source>
</evidence>
<name>A0A511MQP5_9NOCA</name>
<proteinExistence type="predicted"/>
<dbReference type="GO" id="GO:0016857">
    <property type="term" value="F:racemase and epimerase activity, acting on carbohydrates and derivatives"/>
    <property type="evidence" value="ECO:0007669"/>
    <property type="project" value="InterPro"/>
</dbReference>
<dbReference type="Proteomes" id="UP000321424">
    <property type="component" value="Unassembled WGS sequence"/>
</dbReference>
<protein>
    <recommendedName>
        <fullName evidence="3">L-rhamnose mutarotase</fullName>
    </recommendedName>
</protein>
<organism evidence="1 2">
    <name type="scientific">Nocardia ninae NBRC 108245</name>
    <dbReference type="NCBI Taxonomy" id="1210091"/>
    <lineage>
        <taxon>Bacteria</taxon>
        <taxon>Bacillati</taxon>
        <taxon>Actinomycetota</taxon>
        <taxon>Actinomycetes</taxon>
        <taxon>Mycobacteriales</taxon>
        <taxon>Nocardiaceae</taxon>
        <taxon>Nocardia</taxon>
    </lineage>
</organism>
<gene>
    <name evidence="1" type="ORF">NN4_74320</name>
</gene>
<evidence type="ECO:0008006" key="3">
    <source>
        <dbReference type="Google" id="ProtNLM"/>
    </source>
</evidence>
<dbReference type="Gene3D" id="3.30.70.100">
    <property type="match status" value="1"/>
</dbReference>
<dbReference type="AlphaFoldDB" id="A0A511MQP5"/>
<dbReference type="Pfam" id="PF05336">
    <property type="entry name" value="rhaM"/>
    <property type="match status" value="1"/>
</dbReference>
<dbReference type="InterPro" id="IPR008000">
    <property type="entry name" value="Rham/fucose_mutarotase"/>
</dbReference>
<dbReference type="SUPFAM" id="SSF54909">
    <property type="entry name" value="Dimeric alpha+beta barrel"/>
    <property type="match status" value="1"/>
</dbReference>
<dbReference type="InterPro" id="IPR011008">
    <property type="entry name" value="Dimeric_a/b-barrel"/>
</dbReference>
<sequence length="113" mass="12056">MSVRIALHTKLKPGAEAAYEAAHRAVPAELVAAIKDAGATSWTIWRSGTDLFHVIDCAAYDLLLSQLAELPVNVALQLQINEYLEGTHDYSATGAAATLPVVWELNPAGDADE</sequence>
<keyword evidence="2" id="KW-1185">Reference proteome</keyword>
<reference evidence="1 2" key="1">
    <citation type="submission" date="2019-07" db="EMBL/GenBank/DDBJ databases">
        <title>Whole genome shotgun sequence of Nocardia ninae NBRC 108245.</title>
        <authorList>
            <person name="Hosoyama A."/>
            <person name="Uohara A."/>
            <person name="Ohji S."/>
            <person name="Ichikawa N."/>
        </authorList>
    </citation>
    <scope>NUCLEOTIDE SEQUENCE [LARGE SCALE GENOMIC DNA]</scope>
    <source>
        <strain evidence="1 2">NBRC 108245</strain>
    </source>
</reference>